<feature type="compositionally biased region" description="Gly residues" evidence="1">
    <location>
        <begin position="49"/>
        <end position="59"/>
    </location>
</feature>
<feature type="compositionally biased region" description="Acidic residues" evidence="1">
    <location>
        <begin position="64"/>
        <end position="74"/>
    </location>
</feature>
<evidence type="ECO:0000313" key="3">
    <source>
        <dbReference type="EMBL" id="PRZ17512.1"/>
    </source>
</evidence>
<feature type="chain" id="PRO_5038663212" description="PknH-like protein" evidence="2">
    <location>
        <begin position="24"/>
        <end position="297"/>
    </location>
</feature>
<dbReference type="EMBL" id="PVTY01000005">
    <property type="protein sequence ID" value="PRZ17512.1"/>
    <property type="molecule type" value="Genomic_DNA"/>
</dbReference>
<evidence type="ECO:0008006" key="5">
    <source>
        <dbReference type="Google" id="ProtNLM"/>
    </source>
</evidence>
<dbReference type="AlphaFoldDB" id="A0A2T0YQ28"/>
<keyword evidence="2" id="KW-0732">Signal</keyword>
<evidence type="ECO:0000256" key="2">
    <source>
        <dbReference type="SAM" id="SignalP"/>
    </source>
</evidence>
<evidence type="ECO:0000313" key="4">
    <source>
        <dbReference type="Proteomes" id="UP000238217"/>
    </source>
</evidence>
<reference evidence="3 4" key="1">
    <citation type="submission" date="2018-03" db="EMBL/GenBank/DDBJ databases">
        <title>Comparative analysis of microorganisms from saline springs in Andes Mountain Range, Colombia.</title>
        <authorList>
            <person name="Rubin E."/>
        </authorList>
    </citation>
    <scope>NUCLEOTIDE SEQUENCE [LARGE SCALE GENOMIC DNA]</scope>
    <source>
        <strain evidence="3 4">CG 35</strain>
    </source>
</reference>
<comment type="caution">
    <text evidence="3">The sequence shown here is derived from an EMBL/GenBank/DDBJ whole genome shotgun (WGS) entry which is preliminary data.</text>
</comment>
<sequence length="297" mass="30386">MTPRSIPVCASALAGLLLLSACGADQEEAAPDDADHAGVDQGAAVPEGQGDGESGGAGTAAGEAEGEAQADDGAEAAGLSAPERLIIAAQEGAGRAASFGFNEMGFVSDEVAASYRELLEENSLAGEDPEAQVSPEACAQPLAAVDFSPLLLGEEAVRADYFAESFSGAGSIELATVDSEADQQRVSEHLDNVAELLASCQDTEFTLDGIDYELRIEEPTLQDQDGVSAEQAENTAAYSWERSGTDGTTYAQILFTQVDDDIIMVSFTGGEAAGSVEFTSIAEAIAAEATAALETAD</sequence>
<accession>A0A2T0YQ28</accession>
<dbReference type="RefSeq" id="WP_146131086.1">
    <property type="nucleotide sequence ID" value="NZ_PVTY01000005.1"/>
</dbReference>
<dbReference type="PROSITE" id="PS51257">
    <property type="entry name" value="PROKAR_LIPOPROTEIN"/>
    <property type="match status" value="1"/>
</dbReference>
<organism evidence="3 4">
    <name type="scientific">Nesterenkonia sandarakina</name>
    <dbReference type="NCBI Taxonomy" id="272918"/>
    <lineage>
        <taxon>Bacteria</taxon>
        <taxon>Bacillati</taxon>
        <taxon>Actinomycetota</taxon>
        <taxon>Actinomycetes</taxon>
        <taxon>Micrococcales</taxon>
        <taxon>Micrococcaceae</taxon>
        <taxon>Nesterenkonia</taxon>
    </lineage>
</organism>
<feature type="region of interest" description="Disordered" evidence="1">
    <location>
        <begin position="28"/>
        <end position="75"/>
    </location>
</feature>
<feature type="signal peptide" evidence="2">
    <location>
        <begin position="1"/>
        <end position="23"/>
    </location>
</feature>
<dbReference type="OrthoDB" id="4964605at2"/>
<dbReference type="Proteomes" id="UP000238217">
    <property type="component" value="Unassembled WGS sequence"/>
</dbReference>
<protein>
    <recommendedName>
        <fullName evidence="5">PknH-like protein</fullName>
    </recommendedName>
</protein>
<name>A0A2T0YQ28_9MICC</name>
<gene>
    <name evidence="3" type="ORF">BCL67_10558</name>
</gene>
<keyword evidence="4" id="KW-1185">Reference proteome</keyword>
<evidence type="ECO:0000256" key="1">
    <source>
        <dbReference type="SAM" id="MobiDB-lite"/>
    </source>
</evidence>
<proteinExistence type="predicted"/>